<feature type="region of interest" description="Disordered" evidence="6">
    <location>
        <begin position="253"/>
        <end position="291"/>
    </location>
</feature>
<gene>
    <name evidence="8" type="ORF">Naga_100099g9</name>
</gene>
<keyword evidence="9" id="KW-1185">Reference proteome</keyword>
<comment type="subcellular location">
    <subcellularLocation>
        <location evidence="1">Membrane</location>
        <topology evidence="1">Multi-pass membrane protein</topology>
    </subcellularLocation>
</comment>
<comment type="similarity">
    <text evidence="2">Belongs to the RER1 family.</text>
</comment>
<dbReference type="OrthoDB" id="448250at2759"/>
<dbReference type="GO" id="GO:0000139">
    <property type="term" value="C:Golgi membrane"/>
    <property type="evidence" value="ECO:0007669"/>
    <property type="project" value="TreeGrafter"/>
</dbReference>
<organism evidence="8 9">
    <name type="scientific">Nannochloropsis gaditana</name>
    <dbReference type="NCBI Taxonomy" id="72520"/>
    <lineage>
        <taxon>Eukaryota</taxon>
        <taxon>Sar</taxon>
        <taxon>Stramenopiles</taxon>
        <taxon>Ochrophyta</taxon>
        <taxon>Eustigmatophyceae</taxon>
        <taxon>Eustigmatales</taxon>
        <taxon>Monodopsidaceae</taxon>
        <taxon>Nannochloropsis</taxon>
    </lineage>
</organism>
<comment type="caution">
    <text evidence="8">The sequence shown here is derived from an EMBL/GenBank/DDBJ whole genome shotgun (WGS) entry which is preliminary data.</text>
</comment>
<feature type="compositionally biased region" description="Basic and acidic residues" evidence="6">
    <location>
        <begin position="261"/>
        <end position="281"/>
    </location>
</feature>
<accession>W7TK99</accession>
<dbReference type="PANTHER" id="PTHR10743">
    <property type="entry name" value="PROTEIN RER1"/>
    <property type="match status" value="1"/>
</dbReference>
<dbReference type="EMBL" id="AZIL01000433">
    <property type="protein sequence ID" value="EWM27495.1"/>
    <property type="molecule type" value="Genomic_DNA"/>
</dbReference>
<evidence type="ECO:0000256" key="1">
    <source>
        <dbReference type="ARBA" id="ARBA00004141"/>
    </source>
</evidence>
<feature type="transmembrane region" description="Helical" evidence="7">
    <location>
        <begin position="55"/>
        <end position="75"/>
    </location>
</feature>
<dbReference type="GO" id="GO:0006621">
    <property type="term" value="P:protein retention in ER lumen"/>
    <property type="evidence" value="ECO:0007669"/>
    <property type="project" value="TreeGrafter"/>
</dbReference>
<dbReference type="GO" id="GO:0005783">
    <property type="term" value="C:endoplasmic reticulum"/>
    <property type="evidence" value="ECO:0007669"/>
    <property type="project" value="GOC"/>
</dbReference>
<name>W7TK99_9STRA</name>
<dbReference type="AlphaFoldDB" id="W7TK99"/>
<evidence type="ECO:0000313" key="8">
    <source>
        <dbReference type="EMBL" id="EWM27495.1"/>
    </source>
</evidence>
<evidence type="ECO:0000256" key="2">
    <source>
        <dbReference type="ARBA" id="ARBA00006070"/>
    </source>
</evidence>
<reference evidence="8 9" key="1">
    <citation type="journal article" date="2014" name="Mol. Plant">
        <title>Chromosome Scale Genome Assembly and Transcriptome Profiling of Nannochloropsis gaditana in Nitrogen Depletion.</title>
        <authorList>
            <person name="Corteggiani Carpinelli E."/>
            <person name="Telatin A."/>
            <person name="Vitulo N."/>
            <person name="Forcato C."/>
            <person name="D'Angelo M."/>
            <person name="Schiavon R."/>
            <person name="Vezzi A."/>
            <person name="Giacometti G.M."/>
            <person name="Morosinotto T."/>
            <person name="Valle G."/>
        </authorList>
    </citation>
    <scope>NUCLEOTIDE SEQUENCE [LARGE SCALE GENOMIC DNA]</scope>
    <source>
        <strain evidence="8 9">B-31</strain>
    </source>
</reference>
<evidence type="ECO:0000256" key="6">
    <source>
        <dbReference type="SAM" id="MobiDB-lite"/>
    </source>
</evidence>
<keyword evidence="4 7" id="KW-1133">Transmembrane helix</keyword>
<evidence type="ECO:0000313" key="9">
    <source>
        <dbReference type="Proteomes" id="UP000019335"/>
    </source>
</evidence>
<evidence type="ECO:0000256" key="3">
    <source>
        <dbReference type="ARBA" id="ARBA00022692"/>
    </source>
</evidence>
<evidence type="ECO:0000256" key="7">
    <source>
        <dbReference type="SAM" id="Phobius"/>
    </source>
</evidence>
<proteinExistence type="inferred from homology"/>
<evidence type="ECO:0000256" key="5">
    <source>
        <dbReference type="ARBA" id="ARBA00023136"/>
    </source>
</evidence>
<evidence type="ECO:0000256" key="4">
    <source>
        <dbReference type="ARBA" id="ARBA00022989"/>
    </source>
</evidence>
<feature type="transmembrane region" description="Helical" evidence="7">
    <location>
        <begin position="132"/>
        <end position="149"/>
    </location>
</feature>
<dbReference type="InterPro" id="IPR004932">
    <property type="entry name" value="Rer1"/>
</dbReference>
<sequence>MEAGGESSVVEQFVVSWQRKWQHILDQSTVHVGLRWVIFAAMLTLYAVRVFYINGWFIVTYGLGIYLLNNFIGFLSPQMDPESEGPLLPTQESEEYRPFARRLPEFKFWYQCAKATWIAFTMTFFEFFDVPVYWPILLLYFVSLFILTMKRQIRHMIKHRYVPWSNSKARYAGAGEKRATPRQAARVRRGLLPISLPACQRKDLCRLSRLRPAISVREIALKGRIQRGHGGAPRDGWKTLCRVHDVEKMGKVAHAPQGWPPRDKARGVKQREGEKGRRGDGRAPGLQLSKNHTTKCAAKGHLNPTLVHTAPKMC</sequence>
<dbReference type="Proteomes" id="UP000019335">
    <property type="component" value="Chromosome 6"/>
</dbReference>
<feature type="transmembrane region" description="Helical" evidence="7">
    <location>
        <begin position="30"/>
        <end position="48"/>
    </location>
</feature>
<keyword evidence="5 7" id="KW-0472">Membrane</keyword>
<dbReference type="GO" id="GO:0006890">
    <property type="term" value="P:retrograde vesicle-mediated transport, Golgi to endoplasmic reticulum"/>
    <property type="evidence" value="ECO:0007669"/>
    <property type="project" value="TreeGrafter"/>
</dbReference>
<dbReference type="PANTHER" id="PTHR10743:SF0">
    <property type="entry name" value="PROTEIN RER1"/>
    <property type="match status" value="1"/>
</dbReference>
<keyword evidence="3 7" id="KW-0812">Transmembrane</keyword>
<protein>
    <submittedName>
        <fullName evidence="8">Protein rer1a</fullName>
    </submittedName>
</protein>
<dbReference type="Pfam" id="PF03248">
    <property type="entry name" value="Rer1"/>
    <property type="match status" value="1"/>
</dbReference>